<organism evidence="2 3">
    <name type="scientific">Pseudomonas fluorescens</name>
    <dbReference type="NCBI Taxonomy" id="294"/>
    <lineage>
        <taxon>Bacteria</taxon>
        <taxon>Pseudomonadati</taxon>
        <taxon>Pseudomonadota</taxon>
        <taxon>Gammaproteobacteria</taxon>
        <taxon>Pseudomonadales</taxon>
        <taxon>Pseudomonadaceae</taxon>
        <taxon>Pseudomonas</taxon>
    </lineage>
</organism>
<evidence type="ECO:0000256" key="1">
    <source>
        <dbReference type="SAM" id="MobiDB-lite"/>
    </source>
</evidence>
<sequence>MALGLWEPGLPAMGGTAVCQMQRVACIASKPAPTGRDGPGVVGVGLARDGGHCGLPDAARCLHRGQARSHRKRWPWGCGSRAWPRWDHCGLPDAARCLHREQARSHRKRWPWGCGSWAWPRWGHCGLPDAPCCLHREQARSHRERWPWGCGSRAWPRWGHCGGPDAPCCLHREQVRSHRGNAGAVVGQMAQPRTTAGRFAWALITSPSSRMPGAINSWAMEPKPRRRQGRGRVSGSTQNALLGSNSTPLANPA</sequence>
<feature type="compositionally biased region" description="Polar residues" evidence="1">
    <location>
        <begin position="234"/>
        <end position="253"/>
    </location>
</feature>
<reference evidence="2 3" key="1">
    <citation type="submission" date="2019-09" db="EMBL/GenBank/DDBJ databases">
        <authorList>
            <person name="Chandra G."/>
            <person name="Truman W A."/>
        </authorList>
    </citation>
    <scope>NUCLEOTIDE SEQUENCE [LARGE SCALE GENOMIC DNA]</scope>
    <source>
        <strain evidence="2">PS685</strain>
    </source>
</reference>
<protein>
    <submittedName>
        <fullName evidence="2">Uncharacterized protein</fullName>
    </submittedName>
</protein>
<gene>
    <name evidence="2" type="ORF">PS685_02505</name>
</gene>
<proteinExistence type="predicted"/>
<feature type="region of interest" description="Disordered" evidence="1">
    <location>
        <begin position="212"/>
        <end position="253"/>
    </location>
</feature>
<name>A0A5E6YV02_PSEFL</name>
<dbReference type="EMBL" id="CABVHO010000024">
    <property type="protein sequence ID" value="VVN57446.1"/>
    <property type="molecule type" value="Genomic_DNA"/>
</dbReference>
<dbReference type="Proteomes" id="UP000326437">
    <property type="component" value="Unassembled WGS sequence"/>
</dbReference>
<accession>A0A5E6YV02</accession>
<dbReference type="AlphaFoldDB" id="A0A5E6YV02"/>
<evidence type="ECO:0000313" key="2">
    <source>
        <dbReference type="EMBL" id="VVN57446.1"/>
    </source>
</evidence>
<evidence type="ECO:0000313" key="3">
    <source>
        <dbReference type="Proteomes" id="UP000326437"/>
    </source>
</evidence>